<keyword evidence="1" id="KW-0732">Signal</keyword>
<sequence length="124" mass="14073">MSTSSLNFFFFFFFFFLHQGHHHPPPYITVATITSSSSSPSRGHPLHCEVLCRLPPLLSQSPPWPSSFTYGQIEDYTTMTSKARDLLAEAHDAYHSLHHQTTQLPSKHPITSTIILESTWADED</sequence>
<feature type="signal peptide" evidence="1">
    <location>
        <begin position="1"/>
        <end position="22"/>
    </location>
</feature>
<protein>
    <submittedName>
        <fullName evidence="2">Uncharacterized protein</fullName>
    </submittedName>
</protein>
<evidence type="ECO:0000256" key="1">
    <source>
        <dbReference type="SAM" id="SignalP"/>
    </source>
</evidence>
<feature type="chain" id="PRO_5042968348" evidence="1">
    <location>
        <begin position="23"/>
        <end position="124"/>
    </location>
</feature>
<reference evidence="2 3" key="1">
    <citation type="submission" date="2024-01" db="EMBL/GenBank/DDBJ databases">
        <title>The genomes of 5 underutilized Papilionoideae crops provide insights into root nodulation and disease resistance.</title>
        <authorList>
            <person name="Yuan L."/>
        </authorList>
    </citation>
    <scope>NUCLEOTIDE SEQUENCE [LARGE SCALE GENOMIC DNA]</scope>
    <source>
        <strain evidence="2">LY-2023</strain>
        <tissue evidence="2">Leaf</tissue>
    </source>
</reference>
<name>A0AAN9JNZ7_CLITE</name>
<proteinExistence type="predicted"/>
<evidence type="ECO:0000313" key="2">
    <source>
        <dbReference type="EMBL" id="KAK7301649.1"/>
    </source>
</evidence>
<keyword evidence="3" id="KW-1185">Reference proteome</keyword>
<accession>A0AAN9JNZ7</accession>
<dbReference type="AlphaFoldDB" id="A0AAN9JNZ7"/>
<organism evidence="2 3">
    <name type="scientific">Clitoria ternatea</name>
    <name type="common">Butterfly pea</name>
    <dbReference type="NCBI Taxonomy" id="43366"/>
    <lineage>
        <taxon>Eukaryota</taxon>
        <taxon>Viridiplantae</taxon>
        <taxon>Streptophyta</taxon>
        <taxon>Embryophyta</taxon>
        <taxon>Tracheophyta</taxon>
        <taxon>Spermatophyta</taxon>
        <taxon>Magnoliopsida</taxon>
        <taxon>eudicotyledons</taxon>
        <taxon>Gunneridae</taxon>
        <taxon>Pentapetalae</taxon>
        <taxon>rosids</taxon>
        <taxon>fabids</taxon>
        <taxon>Fabales</taxon>
        <taxon>Fabaceae</taxon>
        <taxon>Papilionoideae</taxon>
        <taxon>50 kb inversion clade</taxon>
        <taxon>NPAAA clade</taxon>
        <taxon>indigoferoid/millettioid clade</taxon>
        <taxon>Phaseoleae</taxon>
        <taxon>Clitoria</taxon>
    </lineage>
</organism>
<evidence type="ECO:0000313" key="3">
    <source>
        <dbReference type="Proteomes" id="UP001359559"/>
    </source>
</evidence>
<comment type="caution">
    <text evidence="2">The sequence shown here is derived from an EMBL/GenBank/DDBJ whole genome shotgun (WGS) entry which is preliminary data.</text>
</comment>
<gene>
    <name evidence="2" type="ORF">RJT34_12519</name>
</gene>
<dbReference type="EMBL" id="JAYKXN010000003">
    <property type="protein sequence ID" value="KAK7301649.1"/>
    <property type="molecule type" value="Genomic_DNA"/>
</dbReference>
<dbReference type="Proteomes" id="UP001359559">
    <property type="component" value="Unassembled WGS sequence"/>
</dbReference>